<dbReference type="PROSITE" id="PS50165">
    <property type="entry name" value="UVRC"/>
    <property type="match status" value="1"/>
</dbReference>
<dbReference type="Pfam" id="PF14520">
    <property type="entry name" value="HHH_5"/>
    <property type="match status" value="1"/>
</dbReference>
<dbReference type="Pfam" id="PF01541">
    <property type="entry name" value="GIY-YIG"/>
    <property type="match status" value="1"/>
</dbReference>
<dbReference type="EMBL" id="AFBE01000002">
    <property type="protein sequence ID" value="EGF19805.1"/>
    <property type="molecule type" value="Genomic_DNA"/>
</dbReference>
<dbReference type="PROSITE" id="PS50151">
    <property type="entry name" value="UVR"/>
    <property type="match status" value="1"/>
</dbReference>
<keyword evidence="1 7" id="KW-0963">Cytoplasm</keyword>
<accession>F2CCP0</accession>
<dbReference type="GO" id="GO:0009381">
    <property type="term" value="F:excinuclease ABC activity"/>
    <property type="evidence" value="ECO:0007669"/>
    <property type="project" value="UniProtKB-UniRule"/>
</dbReference>
<dbReference type="InterPro" id="IPR000305">
    <property type="entry name" value="GIY-YIG_endonuc"/>
</dbReference>
<gene>
    <name evidence="7 11" type="primary">uvrC</name>
    <name evidence="11" type="ORF">HMPREF9391_0525</name>
</gene>
<dbReference type="InterPro" id="IPR004791">
    <property type="entry name" value="UvrC"/>
</dbReference>
<comment type="function">
    <text evidence="7">The UvrABC repair system catalyzes the recognition and processing of DNA lesions. UvrC both incises the 5' and 3' sides of the lesion. The N-terminal half is responsible for the 3' incision and the C-terminal half is responsible for the 5' incision.</text>
</comment>
<feature type="domain" description="UvrC family homology region profile" evidence="10">
    <location>
        <begin position="247"/>
        <end position="466"/>
    </location>
</feature>
<dbReference type="Gene3D" id="4.10.860.10">
    <property type="entry name" value="UVR domain"/>
    <property type="match status" value="1"/>
</dbReference>
<organism evidence="11 12">
    <name type="scientific">Streptococcus sanguinis SK408</name>
    <dbReference type="NCBI Taxonomy" id="888818"/>
    <lineage>
        <taxon>Bacteria</taxon>
        <taxon>Bacillati</taxon>
        <taxon>Bacillota</taxon>
        <taxon>Bacilli</taxon>
        <taxon>Lactobacillales</taxon>
        <taxon>Streptococcaceae</taxon>
        <taxon>Streptococcus</taxon>
    </lineage>
</organism>
<dbReference type="Gene3D" id="1.10.150.20">
    <property type="entry name" value="5' to 3' exonuclease, C-terminal subdomain"/>
    <property type="match status" value="1"/>
</dbReference>
<comment type="similarity">
    <text evidence="7">Belongs to the UvrC family.</text>
</comment>
<sequence length="611" mass="69992">MNKLIQSKLELLPTSPGCYIHKDKNGSIIYVGKAKNLRNRVRSYFRGSHDTKTEALVSEIEDFEFIVTESNIEALLLEINLIKENQPKYNIMLKDDKSYPFIKITNETYPRLIITRQVKKDGGLYFGPYPDVGAANEIKRLLDRLFPFRKCTNPPEKVCFYYHLGQCKAHTICQVDSQYFKELAQEVAAFLKGQDDQIIEDLRGKMAGAAQAMEFEKAAEYRDLIQSIGTLRTKQRVMAKDLQNRDVFGYYADKGWMCVQVFFVRQGKLIERDVNLFPYYNDPDEDFLTYIGQFYQEKSHLKPNEILIPADIDEEAVRAMVDTKVLKPQRGEKKQLVNLAIKNARVSLQQKFDLLEKSIEKTQGAIENLGQLLNIPTPVRIESFDNSNIMGTSPVSAMVVFVNGKPSKKDYRKYKIKTVVGPDDYASMREVIKRRYSRVIRDGLTPPDLIVIDGGQGQVNVAKEVIQEQLGLDIPIAGLQKNDKHQTHELLFGDPLQVVELSRNSQEFFLLQRIQDEVHRFAITFHRQLRSKNSFSSQLDGIEGLGPKRKQNLMKHFKSLTKIKEASVDQIVEVGVPRAVAEAVREKLNPKTQEQKQAQLREVAEPIVDID</sequence>
<dbReference type="GO" id="GO:0009432">
    <property type="term" value="P:SOS response"/>
    <property type="evidence" value="ECO:0007669"/>
    <property type="project" value="UniProtKB-UniRule"/>
</dbReference>
<dbReference type="SUPFAM" id="SSF46600">
    <property type="entry name" value="C-terminal UvrC-binding domain of UvrB"/>
    <property type="match status" value="1"/>
</dbReference>
<comment type="subunit">
    <text evidence="7">Interacts with UvrB in an incision complex.</text>
</comment>
<dbReference type="SUPFAM" id="SSF47781">
    <property type="entry name" value="RuvA domain 2-like"/>
    <property type="match status" value="1"/>
</dbReference>
<proteinExistence type="inferred from homology"/>
<dbReference type="InterPro" id="IPR010994">
    <property type="entry name" value="RuvA_2-like"/>
</dbReference>
<evidence type="ECO:0000256" key="3">
    <source>
        <dbReference type="ARBA" id="ARBA00022769"/>
    </source>
</evidence>
<dbReference type="FunFam" id="1.10.150.20:FF:000005">
    <property type="entry name" value="UvrABC system protein C"/>
    <property type="match status" value="1"/>
</dbReference>
<comment type="subcellular location">
    <subcellularLocation>
        <location evidence="7">Cytoplasm</location>
    </subcellularLocation>
</comment>
<dbReference type="RefSeq" id="WP_002917140.1">
    <property type="nucleotide sequence ID" value="NZ_GL878559.1"/>
</dbReference>
<dbReference type="InterPro" id="IPR036876">
    <property type="entry name" value="UVR_dom_sf"/>
</dbReference>
<dbReference type="GO" id="GO:0003677">
    <property type="term" value="F:DNA binding"/>
    <property type="evidence" value="ECO:0007669"/>
    <property type="project" value="UniProtKB-UniRule"/>
</dbReference>
<dbReference type="FunFam" id="4.10.860.10:FF:000007">
    <property type="entry name" value="UvrABC system protein C"/>
    <property type="match status" value="1"/>
</dbReference>
<dbReference type="GO" id="GO:0009380">
    <property type="term" value="C:excinuclease repair complex"/>
    <property type="evidence" value="ECO:0007669"/>
    <property type="project" value="InterPro"/>
</dbReference>
<dbReference type="Gene3D" id="3.30.420.340">
    <property type="entry name" value="UvrC, RNAse H endonuclease domain"/>
    <property type="match status" value="1"/>
</dbReference>
<dbReference type="FunFam" id="3.30.420.340:FF:000002">
    <property type="entry name" value="UvrABC system protein C"/>
    <property type="match status" value="1"/>
</dbReference>
<dbReference type="InterPro" id="IPR001162">
    <property type="entry name" value="UvrC_RNase_H_dom"/>
</dbReference>
<keyword evidence="6 7" id="KW-0742">SOS response</keyword>
<dbReference type="PATRIC" id="fig|888818.3.peg.511"/>
<dbReference type="Pfam" id="PF22920">
    <property type="entry name" value="UvrC_RNaseH"/>
    <property type="match status" value="1"/>
</dbReference>
<dbReference type="InterPro" id="IPR050066">
    <property type="entry name" value="UvrABC_protein_C"/>
</dbReference>
<dbReference type="CDD" id="cd10434">
    <property type="entry name" value="GIY-YIG_UvrC_Cho"/>
    <property type="match status" value="1"/>
</dbReference>
<dbReference type="PANTHER" id="PTHR30562">
    <property type="entry name" value="UVRC/OXIDOREDUCTASE"/>
    <property type="match status" value="1"/>
</dbReference>
<evidence type="ECO:0000259" key="9">
    <source>
        <dbReference type="PROSITE" id="PS50164"/>
    </source>
</evidence>
<dbReference type="GO" id="GO:0005737">
    <property type="term" value="C:cytoplasm"/>
    <property type="evidence" value="ECO:0007669"/>
    <property type="project" value="UniProtKB-SubCell"/>
</dbReference>
<dbReference type="PANTHER" id="PTHR30562:SF1">
    <property type="entry name" value="UVRABC SYSTEM PROTEIN C"/>
    <property type="match status" value="1"/>
</dbReference>
<dbReference type="InterPro" id="IPR035901">
    <property type="entry name" value="GIY-YIG_endonuc_sf"/>
</dbReference>
<evidence type="ECO:0000259" key="8">
    <source>
        <dbReference type="PROSITE" id="PS50151"/>
    </source>
</evidence>
<evidence type="ECO:0000256" key="6">
    <source>
        <dbReference type="ARBA" id="ARBA00023236"/>
    </source>
</evidence>
<feature type="domain" description="GIY-YIG" evidence="9">
    <location>
        <begin position="14"/>
        <end position="91"/>
    </location>
</feature>
<evidence type="ECO:0000259" key="10">
    <source>
        <dbReference type="PROSITE" id="PS50165"/>
    </source>
</evidence>
<dbReference type="HAMAP" id="MF_00203">
    <property type="entry name" value="UvrC"/>
    <property type="match status" value="1"/>
</dbReference>
<dbReference type="Pfam" id="PF08459">
    <property type="entry name" value="UvrC_RNaseH_dom"/>
    <property type="match status" value="1"/>
</dbReference>
<dbReference type="SUPFAM" id="SSF82771">
    <property type="entry name" value="GIY-YIG endonuclease"/>
    <property type="match status" value="1"/>
</dbReference>
<dbReference type="NCBIfam" id="TIGR00194">
    <property type="entry name" value="uvrC"/>
    <property type="match status" value="1"/>
</dbReference>
<evidence type="ECO:0000256" key="4">
    <source>
        <dbReference type="ARBA" id="ARBA00022881"/>
    </source>
</evidence>
<protein>
    <recommendedName>
        <fullName evidence="7">UvrABC system protein C</fullName>
        <shortName evidence="7">Protein UvrC</shortName>
    </recommendedName>
    <alternativeName>
        <fullName evidence="7">Excinuclease ABC subunit C</fullName>
    </alternativeName>
</protein>
<dbReference type="FunFam" id="3.40.1440.10:FF:000001">
    <property type="entry name" value="UvrABC system protein C"/>
    <property type="match status" value="1"/>
</dbReference>
<dbReference type="AlphaFoldDB" id="F2CCP0"/>
<evidence type="ECO:0000313" key="12">
    <source>
        <dbReference type="Proteomes" id="UP000004826"/>
    </source>
</evidence>
<feature type="domain" description="UVR" evidence="8">
    <location>
        <begin position="196"/>
        <end position="231"/>
    </location>
</feature>
<keyword evidence="11" id="KW-0378">Hydrolase</keyword>
<keyword evidence="2 7" id="KW-0227">DNA damage</keyword>
<keyword evidence="4 7" id="KW-0267">Excision nuclease</keyword>
<dbReference type="InterPro" id="IPR038476">
    <property type="entry name" value="UvrC_RNase_H_dom_sf"/>
</dbReference>
<reference evidence="11 12" key="1">
    <citation type="submission" date="2011-02" db="EMBL/GenBank/DDBJ databases">
        <authorList>
            <person name="Muzny D."/>
            <person name="Qin X."/>
            <person name="Deng J."/>
            <person name="Jiang H."/>
            <person name="Liu Y."/>
            <person name="Qu J."/>
            <person name="Song X.-Z."/>
            <person name="Zhang L."/>
            <person name="Thornton R."/>
            <person name="Coyle M."/>
            <person name="Francisco L."/>
            <person name="Jackson L."/>
            <person name="Javaid M."/>
            <person name="Korchina V."/>
            <person name="Kovar C."/>
            <person name="Mata R."/>
            <person name="Mathew T."/>
            <person name="Ngo R."/>
            <person name="Nguyen L."/>
            <person name="Nguyen N."/>
            <person name="Okwuonu G."/>
            <person name="Ongeri F."/>
            <person name="Pham C."/>
            <person name="Simmons D."/>
            <person name="Wilczek-Boney K."/>
            <person name="Hale W."/>
            <person name="Jakkamsetti A."/>
            <person name="Pham P."/>
            <person name="Ruth R."/>
            <person name="San Lucas F."/>
            <person name="Warren J."/>
            <person name="Zhang J."/>
            <person name="Zhao Z."/>
            <person name="Zhou C."/>
            <person name="Zhu D."/>
            <person name="Lee S."/>
            <person name="Bess C."/>
            <person name="Blankenburg K."/>
            <person name="Forbes L."/>
            <person name="Fu Q."/>
            <person name="Gubbala S."/>
            <person name="Hirani K."/>
            <person name="Jayaseelan J.C."/>
            <person name="Lara F."/>
            <person name="Munidasa M."/>
            <person name="Palculict T."/>
            <person name="Patil S."/>
            <person name="Pu L.-L."/>
            <person name="Saada N."/>
            <person name="Tang L."/>
            <person name="Weissenberger G."/>
            <person name="Zhu Y."/>
            <person name="Hemphill L."/>
            <person name="Shang Y."/>
            <person name="Youmans B."/>
            <person name="Ayvaz T."/>
            <person name="Ross M."/>
            <person name="Santibanez J."/>
            <person name="Aqrawi P."/>
            <person name="Gross S."/>
            <person name="Joshi V."/>
            <person name="Fowler G."/>
            <person name="Nazareth L."/>
            <person name="Reid J."/>
            <person name="Worley K."/>
            <person name="Petrosino J."/>
            <person name="Highlander S."/>
            <person name="Gibbs R."/>
        </authorList>
    </citation>
    <scope>NUCLEOTIDE SEQUENCE [LARGE SCALE GENOMIC DNA]</scope>
    <source>
        <strain evidence="11 12">SK408</strain>
    </source>
</reference>
<dbReference type="Gene3D" id="3.40.1440.10">
    <property type="entry name" value="GIY-YIG endonuclease"/>
    <property type="match status" value="1"/>
</dbReference>
<dbReference type="SMART" id="SM00465">
    <property type="entry name" value="GIYc"/>
    <property type="match status" value="1"/>
</dbReference>
<dbReference type="Proteomes" id="UP000004826">
    <property type="component" value="Unassembled WGS sequence"/>
</dbReference>
<comment type="caution">
    <text evidence="11">The sequence shown here is derived from an EMBL/GenBank/DDBJ whole genome shotgun (WGS) entry which is preliminary data.</text>
</comment>
<dbReference type="InterPro" id="IPR001943">
    <property type="entry name" value="UVR_dom"/>
</dbReference>
<keyword evidence="5 7" id="KW-0234">DNA repair</keyword>
<evidence type="ECO:0000256" key="7">
    <source>
        <dbReference type="HAMAP-Rule" id="MF_00203"/>
    </source>
</evidence>
<evidence type="ECO:0000313" key="11">
    <source>
        <dbReference type="EMBL" id="EGF19805.1"/>
    </source>
</evidence>
<keyword evidence="3 7" id="KW-0228">DNA excision</keyword>
<evidence type="ECO:0000256" key="5">
    <source>
        <dbReference type="ARBA" id="ARBA00023204"/>
    </source>
</evidence>
<name>F2CCP0_STRSA</name>
<evidence type="ECO:0000256" key="1">
    <source>
        <dbReference type="ARBA" id="ARBA00022490"/>
    </source>
</evidence>
<dbReference type="PROSITE" id="PS50164">
    <property type="entry name" value="GIY_YIG"/>
    <property type="match status" value="1"/>
</dbReference>
<dbReference type="InterPro" id="IPR047296">
    <property type="entry name" value="GIY-YIG_UvrC_Cho"/>
</dbReference>
<dbReference type="GO" id="GO:0006289">
    <property type="term" value="P:nucleotide-excision repair"/>
    <property type="evidence" value="ECO:0007669"/>
    <property type="project" value="UniProtKB-UniRule"/>
</dbReference>
<dbReference type="HOGENOM" id="CLU_014841_3_2_9"/>
<dbReference type="Pfam" id="PF02151">
    <property type="entry name" value="UVR"/>
    <property type="match status" value="1"/>
</dbReference>
<evidence type="ECO:0000256" key="2">
    <source>
        <dbReference type="ARBA" id="ARBA00022763"/>
    </source>
</evidence>